<keyword evidence="2" id="KW-1185">Reference proteome</keyword>
<dbReference type="InterPro" id="IPR011990">
    <property type="entry name" value="TPR-like_helical_dom_sf"/>
</dbReference>
<sequence>MCFELTLVQDSDIDREDYAQLGFSCADVCRALDRGLEGTRTDELSPSVFRAIGQLTRIVTKIQKKVVKRGKQSAASRMLNTKKDEDAIAAWSVPVGESPPPPPWACFGRDDLIEKMTGFANNLESFALIGAGGIGKTSIALAVLHHDRIKGRFGDNRRFIRCDQFPPSRIHLLARLSKVIGAGVENPEDLAHLRPFLASRETILFLDNAESILDPQGPEAREMYAVVEELTCEIFYGIHDTGERSDIVSDLVGRLDFHALSITLLATAASHNMWSYKRLAKEWDTQRARVLRTDYNESLAAAIELSLASPTFRNLGADARELLGIVAFYPQGIDENNLDWLFPTIPDRNTIFDKLCLLSLTSRRNEVITMLAPLRDYLGPRDPRSSPLLCSTKDHYFTRLSAHVDPDDPGFRKCEWIRSEDVNVEHLLNVFILIDPDSEDVWTACANFLKHLYWYKCRPVSLAAAIEGLPEDNRLKPKCLFQLSRTFQSIGNYVEQKRLLSHVLELWRKEGDDENVARTLKHLSHTNLQLELHEEGIQQSKEASEIFKQLGDTRQQAECLNYLARLLLGGGQLDAAEEAVTSAIESLPEKGQEFRVCQAHKVLGDIYNSKGEKGNAIHQFEIVLKIASTFTWHNQLFWIHYSLADLFLDQGEFDKAQVHIKQAKSHATEDKHCLGCAMETQAWIWYRQLRLENATSEVLHAIEILEKLGAVTDVYQGWPPNLEVPVPRMCTITSSVIDAMHESMIYTMISVICPSSRVDHPRIHTQHG</sequence>
<name>A0A9P6HHH2_9AGAM</name>
<dbReference type="Proteomes" id="UP000736335">
    <property type="component" value="Unassembled WGS sequence"/>
</dbReference>
<dbReference type="Gene3D" id="3.40.50.300">
    <property type="entry name" value="P-loop containing nucleotide triphosphate hydrolases"/>
    <property type="match status" value="1"/>
</dbReference>
<dbReference type="InterPro" id="IPR019734">
    <property type="entry name" value="TPR_rpt"/>
</dbReference>
<reference evidence="1" key="1">
    <citation type="journal article" date="2020" name="Nat. Commun.">
        <title>Large-scale genome sequencing of mycorrhizal fungi provides insights into the early evolution of symbiotic traits.</title>
        <authorList>
            <person name="Miyauchi S."/>
            <person name="Kiss E."/>
            <person name="Kuo A."/>
            <person name="Drula E."/>
            <person name="Kohler A."/>
            <person name="Sanchez-Garcia M."/>
            <person name="Morin E."/>
            <person name="Andreopoulos B."/>
            <person name="Barry K.W."/>
            <person name="Bonito G."/>
            <person name="Buee M."/>
            <person name="Carver A."/>
            <person name="Chen C."/>
            <person name="Cichocki N."/>
            <person name="Clum A."/>
            <person name="Culley D."/>
            <person name="Crous P.W."/>
            <person name="Fauchery L."/>
            <person name="Girlanda M."/>
            <person name="Hayes R.D."/>
            <person name="Keri Z."/>
            <person name="LaButti K."/>
            <person name="Lipzen A."/>
            <person name="Lombard V."/>
            <person name="Magnuson J."/>
            <person name="Maillard F."/>
            <person name="Murat C."/>
            <person name="Nolan M."/>
            <person name="Ohm R.A."/>
            <person name="Pangilinan J."/>
            <person name="Pereira M.F."/>
            <person name="Perotto S."/>
            <person name="Peter M."/>
            <person name="Pfister S."/>
            <person name="Riley R."/>
            <person name="Sitrit Y."/>
            <person name="Stielow J.B."/>
            <person name="Szollosi G."/>
            <person name="Zifcakova L."/>
            <person name="Stursova M."/>
            <person name="Spatafora J.W."/>
            <person name="Tedersoo L."/>
            <person name="Vaario L.M."/>
            <person name="Yamada A."/>
            <person name="Yan M."/>
            <person name="Wang P."/>
            <person name="Xu J."/>
            <person name="Bruns T."/>
            <person name="Baldrian P."/>
            <person name="Vilgalys R."/>
            <person name="Dunand C."/>
            <person name="Henrissat B."/>
            <person name="Grigoriev I.V."/>
            <person name="Hibbett D."/>
            <person name="Nagy L.G."/>
            <person name="Martin F.M."/>
        </authorList>
    </citation>
    <scope>NUCLEOTIDE SEQUENCE</scope>
    <source>
        <strain evidence="1">UH-Tt-Lm1</strain>
    </source>
</reference>
<comment type="caution">
    <text evidence="1">The sequence shown here is derived from an EMBL/GenBank/DDBJ whole genome shotgun (WGS) entry which is preliminary data.</text>
</comment>
<dbReference type="PANTHER" id="PTHR47691:SF3">
    <property type="entry name" value="HTH-TYPE TRANSCRIPTIONAL REGULATOR RV0890C-RELATED"/>
    <property type="match status" value="1"/>
</dbReference>
<dbReference type="EMBL" id="WIUZ02000005">
    <property type="protein sequence ID" value="KAF9787267.1"/>
    <property type="molecule type" value="Genomic_DNA"/>
</dbReference>
<proteinExistence type="predicted"/>
<accession>A0A9P6HHH2</accession>
<dbReference type="SUPFAM" id="SSF52540">
    <property type="entry name" value="P-loop containing nucleoside triphosphate hydrolases"/>
    <property type="match status" value="1"/>
</dbReference>
<gene>
    <name evidence="1" type="ORF">BJ322DRAFT_1019720</name>
</gene>
<organism evidence="1 2">
    <name type="scientific">Thelephora terrestris</name>
    <dbReference type="NCBI Taxonomy" id="56493"/>
    <lineage>
        <taxon>Eukaryota</taxon>
        <taxon>Fungi</taxon>
        <taxon>Dikarya</taxon>
        <taxon>Basidiomycota</taxon>
        <taxon>Agaricomycotina</taxon>
        <taxon>Agaricomycetes</taxon>
        <taxon>Thelephorales</taxon>
        <taxon>Thelephoraceae</taxon>
        <taxon>Thelephora</taxon>
    </lineage>
</organism>
<evidence type="ECO:0008006" key="3">
    <source>
        <dbReference type="Google" id="ProtNLM"/>
    </source>
</evidence>
<reference evidence="1" key="2">
    <citation type="submission" date="2020-11" db="EMBL/GenBank/DDBJ databases">
        <authorList>
            <consortium name="DOE Joint Genome Institute"/>
            <person name="Kuo A."/>
            <person name="Miyauchi S."/>
            <person name="Kiss E."/>
            <person name="Drula E."/>
            <person name="Kohler A."/>
            <person name="Sanchez-Garcia M."/>
            <person name="Andreopoulos B."/>
            <person name="Barry K.W."/>
            <person name="Bonito G."/>
            <person name="Buee M."/>
            <person name="Carver A."/>
            <person name="Chen C."/>
            <person name="Cichocki N."/>
            <person name="Clum A."/>
            <person name="Culley D."/>
            <person name="Crous P.W."/>
            <person name="Fauchery L."/>
            <person name="Girlanda M."/>
            <person name="Hayes R."/>
            <person name="Keri Z."/>
            <person name="Labutti K."/>
            <person name="Lipzen A."/>
            <person name="Lombard V."/>
            <person name="Magnuson J."/>
            <person name="Maillard F."/>
            <person name="Morin E."/>
            <person name="Murat C."/>
            <person name="Nolan M."/>
            <person name="Ohm R."/>
            <person name="Pangilinan J."/>
            <person name="Pereira M."/>
            <person name="Perotto S."/>
            <person name="Peter M."/>
            <person name="Riley R."/>
            <person name="Sitrit Y."/>
            <person name="Stielow B."/>
            <person name="Szollosi G."/>
            <person name="Zifcakova L."/>
            <person name="Stursova M."/>
            <person name="Spatafora J.W."/>
            <person name="Tedersoo L."/>
            <person name="Vaario L.-M."/>
            <person name="Yamada A."/>
            <person name="Yan M."/>
            <person name="Wang P."/>
            <person name="Xu J."/>
            <person name="Bruns T."/>
            <person name="Baldrian P."/>
            <person name="Vilgalys R."/>
            <person name="Henrissat B."/>
            <person name="Grigoriev I.V."/>
            <person name="Hibbett D."/>
            <person name="Nagy L.G."/>
            <person name="Martin F.M."/>
        </authorList>
    </citation>
    <scope>NUCLEOTIDE SEQUENCE</scope>
    <source>
        <strain evidence="1">UH-Tt-Lm1</strain>
    </source>
</reference>
<evidence type="ECO:0000313" key="1">
    <source>
        <dbReference type="EMBL" id="KAF9787267.1"/>
    </source>
</evidence>
<evidence type="ECO:0000313" key="2">
    <source>
        <dbReference type="Proteomes" id="UP000736335"/>
    </source>
</evidence>
<protein>
    <recommendedName>
        <fullName evidence="3">NB-ARC domain-containing protein</fullName>
    </recommendedName>
</protein>
<dbReference type="Gene3D" id="1.25.40.10">
    <property type="entry name" value="Tetratricopeptide repeat domain"/>
    <property type="match status" value="1"/>
</dbReference>
<dbReference type="PANTHER" id="PTHR47691">
    <property type="entry name" value="REGULATOR-RELATED"/>
    <property type="match status" value="1"/>
</dbReference>
<dbReference type="InterPro" id="IPR027417">
    <property type="entry name" value="P-loop_NTPase"/>
</dbReference>
<dbReference type="SUPFAM" id="SSF48452">
    <property type="entry name" value="TPR-like"/>
    <property type="match status" value="1"/>
</dbReference>
<dbReference type="SMART" id="SM00028">
    <property type="entry name" value="TPR"/>
    <property type="match status" value="3"/>
</dbReference>
<dbReference type="AlphaFoldDB" id="A0A9P6HHH2"/>
<dbReference type="OrthoDB" id="5986190at2759"/>